<name>A0A1M5B029_9FLAO</name>
<evidence type="ECO:0000313" key="5">
    <source>
        <dbReference type="Proteomes" id="UP000184108"/>
    </source>
</evidence>
<dbReference type="PANTHER" id="PTHR24320">
    <property type="entry name" value="RETINOL DEHYDROGENASE"/>
    <property type="match status" value="1"/>
</dbReference>
<dbReference type="PRINTS" id="PR00081">
    <property type="entry name" value="GDHRDH"/>
</dbReference>
<dbReference type="InterPro" id="IPR036291">
    <property type="entry name" value="NAD(P)-bd_dom_sf"/>
</dbReference>
<accession>A0A1M5B029</accession>
<keyword evidence="2" id="KW-0521">NADP</keyword>
<organism evidence="4 5">
    <name type="scientific">Chryseobacterium vrystaatense</name>
    <dbReference type="NCBI Taxonomy" id="307480"/>
    <lineage>
        <taxon>Bacteria</taxon>
        <taxon>Pseudomonadati</taxon>
        <taxon>Bacteroidota</taxon>
        <taxon>Flavobacteriia</taxon>
        <taxon>Flavobacteriales</taxon>
        <taxon>Weeksellaceae</taxon>
        <taxon>Chryseobacterium group</taxon>
        <taxon>Chryseobacterium</taxon>
    </lineage>
</organism>
<evidence type="ECO:0000256" key="1">
    <source>
        <dbReference type="ARBA" id="ARBA00006484"/>
    </source>
</evidence>
<dbReference type="AlphaFoldDB" id="A0A1M5B029"/>
<proteinExistence type="inferred from homology"/>
<dbReference type="GO" id="GO:0016491">
    <property type="term" value="F:oxidoreductase activity"/>
    <property type="evidence" value="ECO:0007669"/>
    <property type="project" value="UniProtKB-KW"/>
</dbReference>
<dbReference type="InterPro" id="IPR002347">
    <property type="entry name" value="SDR_fam"/>
</dbReference>
<dbReference type="SUPFAM" id="SSF51735">
    <property type="entry name" value="NAD(P)-binding Rossmann-fold domains"/>
    <property type="match status" value="1"/>
</dbReference>
<dbReference type="PANTHER" id="PTHR24320:SF282">
    <property type="entry name" value="WW DOMAIN-CONTAINING OXIDOREDUCTASE"/>
    <property type="match status" value="1"/>
</dbReference>
<sequence>MLQNINPFQQPVHTGFNAESTAQEVINGISLTGKTAVITGGYAGIGLETTKALVSAGATVIIPARDIEKARQNLAGIENIELEKMDLIDPDSIDALSERFNASGRKLDLLINNAGIMWVPLRRDSRGIESQLATNYLGQFHLTAKLWPALKKAENARVISVSSYGHQMAPFDFEDPNFENRDYQTLLGYGQSKTACNLFATALDEMGKKFNIRAYSLHPGSVYGTDLGREEPIDLYIQMGTHDIDGKIKPEVEARLKTIPQGAATTVWCATSPALQNIGGVYCENCDIAEIDLGQIKHRYDEPSTIRGVQPYSIDLENAQRLWKLSEEMLGFTFDAE</sequence>
<keyword evidence="3" id="KW-0560">Oxidoreductase</keyword>
<dbReference type="Gene3D" id="3.40.50.720">
    <property type="entry name" value="NAD(P)-binding Rossmann-like Domain"/>
    <property type="match status" value="1"/>
</dbReference>
<dbReference type="EMBL" id="FQVE01000002">
    <property type="protein sequence ID" value="SHF35803.1"/>
    <property type="molecule type" value="Genomic_DNA"/>
</dbReference>
<dbReference type="Proteomes" id="UP000184108">
    <property type="component" value="Unassembled WGS sequence"/>
</dbReference>
<reference evidence="5" key="1">
    <citation type="submission" date="2016-11" db="EMBL/GenBank/DDBJ databases">
        <authorList>
            <person name="Varghese N."/>
            <person name="Submissions S."/>
        </authorList>
    </citation>
    <scope>NUCLEOTIDE SEQUENCE [LARGE SCALE GENOMIC DNA]</scope>
    <source>
        <strain evidence="5">YR203</strain>
    </source>
</reference>
<protein>
    <submittedName>
        <fullName evidence="4">NAD(P)-dependent dehydrogenase, short-chain alcohol dehydrogenase family</fullName>
    </submittedName>
</protein>
<comment type="similarity">
    <text evidence="1">Belongs to the short-chain dehydrogenases/reductases (SDR) family.</text>
</comment>
<dbReference type="Pfam" id="PF00106">
    <property type="entry name" value="adh_short"/>
    <property type="match status" value="1"/>
</dbReference>
<dbReference type="RefSeq" id="WP_073173259.1">
    <property type="nucleotide sequence ID" value="NZ_FQVE01000002.1"/>
</dbReference>
<evidence type="ECO:0000256" key="3">
    <source>
        <dbReference type="ARBA" id="ARBA00023002"/>
    </source>
</evidence>
<evidence type="ECO:0000256" key="2">
    <source>
        <dbReference type="ARBA" id="ARBA00022857"/>
    </source>
</evidence>
<gene>
    <name evidence="4" type="ORF">SAMN02787073_2085</name>
</gene>
<evidence type="ECO:0000313" key="4">
    <source>
        <dbReference type="EMBL" id="SHF35803.1"/>
    </source>
</evidence>